<dbReference type="Gene3D" id="1.10.246.130">
    <property type="match status" value="1"/>
</dbReference>
<comment type="catalytic activity">
    <reaction evidence="2 9">
        <text>glutathione + H2O = L-cysteinylglycine + L-glutamate</text>
        <dbReference type="Rhea" id="RHEA:28807"/>
        <dbReference type="ChEBI" id="CHEBI:15377"/>
        <dbReference type="ChEBI" id="CHEBI:29985"/>
        <dbReference type="ChEBI" id="CHEBI:57925"/>
        <dbReference type="ChEBI" id="CHEBI:61694"/>
        <dbReference type="EC" id="3.4.19.13"/>
    </reaction>
</comment>
<comment type="caution">
    <text evidence="12">The sequence shown here is derived from an EMBL/GenBank/DDBJ whole genome shotgun (WGS) entry which is preliminary data.</text>
</comment>
<dbReference type="RefSeq" id="WP_378165950.1">
    <property type="nucleotide sequence ID" value="NZ_JBHSBU010000001.1"/>
</dbReference>
<reference evidence="13" key="1">
    <citation type="journal article" date="2019" name="Int. J. Syst. Evol. Microbiol.">
        <title>The Global Catalogue of Microorganisms (GCM) 10K type strain sequencing project: providing services to taxonomists for standard genome sequencing and annotation.</title>
        <authorList>
            <consortium name="The Broad Institute Genomics Platform"/>
            <consortium name="The Broad Institute Genome Sequencing Center for Infectious Disease"/>
            <person name="Wu L."/>
            <person name="Ma J."/>
        </authorList>
    </citation>
    <scope>NUCLEOTIDE SEQUENCE [LARGE SCALE GENOMIC DNA]</scope>
    <source>
        <strain evidence="13">LMG 29894</strain>
    </source>
</reference>
<feature type="region of interest" description="Disordered" evidence="10">
    <location>
        <begin position="378"/>
        <end position="401"/>
    </location>
</feature>
<evidence type="ECO:0000256" key="9">
    <source>
        <dbReference type="RuleBase" id="RU368036"/>
    </source>
</evidence>
<keyword evidence="4 9" id="KW-0808">Transferase</keyword>
<feature type="compositionally biased region" description="Basic and acidic residues" evidence="10">
    <location>
        <begin position="378"/>
        <end position="388"/>
    </location>
</feature>
<evidence type="ECO:0000313" key="13">
    <source>
        <dbReference type="Proteomes" id="UP001595791"/>
    </source>
</evidence>
<dbReference type="InterPro" id="IPR029055">
    <property type="entry name" value="Ntn_hydrolases_N"/>
</dbReference>
<comment type="PTM">
    <text evidence="9">Cleaved by autocatalysis into a large and a small subunit.</text>
</comment>
<keyword evidence="7 9" id="KW-0012">Acyltransferase</keyword>
<name>A0ABV8MUJ3_9NEIS</name>
<keyword evidence="5 9" id="KW-0378">Hydrolase</keyword>
<comment type="pathway">
    <text evidence="9">Sulfur metabolism; glutathione metabolism.</text>
</comment>
<dbReference type="InterPro" id="IPR043137">
    <property type="entry name" value="GGT_ssub_C"/>
</dbReference>
<keyword evidence="11" id="KW-0732">Signal</keyword>
<dbReference type="PANTHER" id="PTHR43199:SF1">
    <property type="entry name" value="GLUTATHIONE HYDROLASE PROENZYME"/>
    <property type="match status" value="1"/>
</dbReference>
<dbReference type="EC" id="2.3.2.2" evidence="9"/>
<sequence>MQFLTSDPLRRLGSTLALSLILCGPALADQTAAPVAAQSPRYDLYDDTIQAVRARHGMVASEQKLATEIGVAILRRGGNAIDAAVAVGFAQAVVLPAAGNIGGGGFMVIHEARTGRNIALDFREMAPGRASRDMYLDERGEVVPKRSTDTHLAVGVPGTVAGLIHALNKYGSLKLPEVMAPAIELARKGFVVSEHLATQLAANRDHLGRWPATKKIFFKGDRPLQAGEKLVQEDLADSLELIAQRGASAFYSGPIAEKIAAEMSRHGGLINLDDLKRYRVMEREPVTGDYRGYQIVSMPPPSSGGTHIVQLLNMLSHYPLREYGAGSAQTIHIQAEAMKLAYADRSEYLGDPDFSKVPVKGLTSPAYAAELVKQIDPAKARPSAEIKPGRPQPYEGDQTTHYSVADGQGNVASTTYTLNLNFGSGIVAAGTGILLNNEMDDFSAKPGVPNAFGLIGGDANAVAPYKRPLSSMSPTIVLKNGKPWLVTGSPGGSRIITTTLQTIIDAIDFDMNPAQAAITPRIHHQWLPDELWVERGISPDTVRLLREKGHKVVPKRSFGVTQTIRIDANGFLGYADPRSPDGVAAGY</sequence>
<feature type="chain" id="PRO_5046202335" description="Glutathione hydrolase proenzyme" evidence="11">
    <location>
        <begin position="29"/>
        <end position="587"/>
    </location>
</feature>
<evidence type="ECO:0000256" key="4">
    <source>
        <dbReference type="ARBA" id="ARBA00022679"/>
    </source>
</evidence>
<evidence type="ECO:0000256" key="11">
    <source>
        <dbReference type="SAM" id="SignalP"/>
    </source>
</evidence>
<dbReference type="InterPro" id="IPR000101">
    <property type="entry name" value="GGT_peptidase"/>
</dbReference>
<evidence type="ECO:0000256" key="3">
    <source>
        <dbReference type="ARBA" id="ARBA00009381"/>
    </source>
</evidence>
<evidence type="ECO:0000256" key="6">
    <source>
        <dbReference type="ARBA" id="ARBA00023145"/>
    </source>
</evidence>
<evidence type="ECO:0000256" key="1">
    <source>
        <dbReference type="ARBA" id="ARBA00001049"/>
    </source>
</evidence>
<dbReference type="InterPro" id="IPR051792">
    <property type="entry name" value="GGT_bact"/>
</dbReference>
<evidence type="ECO:0000313" key="12">
    <source>
        <dbReference type="EMBL" id="MFC4160766.1"/>
    </source>
</evidence>
<organism evidence="12 13">
    <name type="scientific">Chitinimonas lacunae</name>
    <dbReference type="NCBI Taxonomy" id="1963018"/>
    <lineage>
        <taxon>Bacteria</taxon>
        <taxon>Pseudomonadati</taxon>
        <taxon>Pseudomonadota</taxon>
        <taxon>Betaproteobacteria</taxon>
        <taxon>Neisseriales</taxon>
        <taxon>Chitinibacteraceae</taxon>
        <taxon>Chitinimonas</taxon>
    </lineage>
</organism>
<dbReference type="Pfam" id="PF01019">
    <property type="entry name" value="G_glu_transpept"/>
    <property type="match status" value="1"/>
</dbReference>
<dbReference type="Proteomes" id="UP001595791">
    <property type="component" value="Unassembled WGS sequence"/>
</dbReference>
<dbReference type="Gene3D" id="3.60.20.40">
    <property type="match status" value="1"/>
</dbReference>
<keyword evidence="13" id="KW-1185">Reference proteome</keyword>
<dbReference type="NCBIfam" id="TIGR00066">
    <property type="entry name" value="g_glut_trans"/>
    <property type="match status" value="1"/>
</dbReference>
<dbReference type="GO" id="GO:0103068">
    <property type="term" value="F:leukotriene C4 gamma-glutamyl transferase activity"/>
    <property type="evidence" value="ECO:0007669"/>
    <property type="project" value="UniProtKB-EC"/>
</dbReference>
<proteinExistence type="inferred from homology"/>
<dbReference type="PANTHER" id="PTHR43199">
    <property type="entry name" value="GLUTATHIONE HYDROLASE"/>
    <property type="match status" value="1"/>
</dbReference>
<gene>
    <name evidence="12" type="primary">ggt</name>
    <name evidence="12" type="ORF">ACFOW7_15605</name>
</gene>
<keyword evidence="9" id="KW-0317">Glutathione biosynthesis</keyword>
<dbReference type="SUPFAM" id="SSF56235">
    <property type="entry name" value="N-terminal nucleophile aminohydrolases (Ntn hydrolases)"/>
    <property type="match status" value="1"/>
</dbReference>
<comment type="subunit">
    <text evidence="9">This enzyme consists of two polypeptide chains, which are synthesized in precursor form from a single polypeptide.</text>
</comment>
<comment type="catalytic activity">
    <reaction evidence="8 9">
        <text>an N-terminal (5-L-glutamyl)-[peptide] + an alpha-amino acid = 5-L-glutamyl amino acid + an N-terminal L-alpha-aminoacyl-[peptide]</text>
        <dbReference type="Rhea" id="RHEA:23904"/>
        <dbReference type="Rhea" id="RHEA-COMP:9780"/>
        <dbReference type="Rhea" id="RHEA-COMP:9795"/>
        <dbReference type="ChEBI" id="CHEBI:77644"/>
        <dbReference type="ChEBI" id="CHEBI:78597"/>
        <dbReference type="ChEBI" id="CHEBI:78599"/>
        <dbReference type="ChEBI" id="CHEBI:78608"/>
        <dbReference type="EC" id="2.3.2.2"/>
    </reaction>
</comment>
<comment type="catalytic activity">
    <reaction evidence="1 9">
        <text>an S-substituted glutathione + H2O = an S-substituted L-cysteinylglycine + L-glutamate</text>
        <dbReference type="Rhea" id="RHEA:59468"/>
        <dbReference type="ChEBI" id="CHEBI:15377"/>
        <dbReference type="ChEBI" id="CHEBI:29985"/>
        <dbReference type="ChEBI" id="CHEBI:90779"/>
        <dbReference type="ChEBI" id="CHEBI:143103"/>
        <dbReference type="EC" id="3.4.19.13"/>
    </reaction>
</comment>
<evidence type="ECO:0000256" key="5">
    <source>
        <dbReference type="ARBA" id="ARBA00022801"/>
    </source>
</evidence>
<accession>A0ABV8MUJ3</accession>
<evidence type="ECO:0000256" key="8">
    <source>
        <dbReference type="ARBA" id="ARBA00047417"/>
    </source>
</evidence>
<dbReference type="InterPro" id="IPR043138">
    <property type="entry name" value="GGT_lsub"/>
</dbReference>
<dbReference type="EMBL" id="JBHSBU010000001">
    <property type="protein sequence ID" value="MFC4160766.1"/>
    <property type="molecule type" value="Genomic_DNA"/>
</dbReference>
<evidence type="ECO:0000256" key="2">
    <source>
        <dbReference type="ARBA" id="ARBA00001089"/>
    </source>
</evidence>
<dbReference type="EC" id="3.4.19.13" evidence="9"/>
<evidence type="ECO:0000256" key="10">
    <source>
        <dbReference type="SAM" id="MobiDB-lite"/>
    </source>
</evidence>
<protein>
    <recommendedName>
        <fullName evidence="9">Glutathione hydrolase proenzyme</fullName>
        <ecNumber evidence="9">2.3.2.2</ecNumber>
        <ecNumber evidence="9">3.4.19.13</ecNumber>
    </recommendedName>
    <component>
        <recommendedName>
            <fullName evidence="9">Glutathione hydrolase large chain</fullName>
        </recommendedName>
    </component>
    <component>
        <recommendedName>
            <fullName evidence="9">Glutathione hydrolase small chain</fullName>
        </recommendedName>
    </component>
</protein>
<keyword evidence="6 9" id="KW-0865">Zymogen</keyword>
<comment type="similarity">
    <text evidence="3 9">Belongs to the gamma-glutamyltransferase family.</text>
</comment>
<dbReference type="PRINTS" id="PR01210">
    <property type="entry name" value="GGTRANSPTASE"/>
</dbReference>
<feature type="signal peptide" evidence="11">
    <location>
        <begin position="1"/>
        <end position="28"/>
    </location>
</feature>
<evidence type="ECO:0000256" key="7">
    <source>
        <dbReference type="ARBA" id="ARBA00023315"/>
    </source>
</evidence>